<accession>A0AAW0QF15</accession>
<dbReference type="SUPFAM" id="SSF54427">
    <property type="entry name" value="NTF2-like"/>
    <property type="match status" value="1"/>
</dbReference>
<dbReference type="InterPro" id="IPR032710">
    <property type="entry name" value="NTF2-like_dom_sf"/>
</dbReference>
<dbReference type="InterPro" id="IPR037401">
    <property type="entry name" value="SnoaL-like"/>
</dbReference>
<reference evidence="2 3" key="1">
    <citation type="submission" date="2023-01" db="EMBL/GenBank/DDBJ databases">
        <title>Analysis of 21 Apiospora genomes using comparative genomics revels a genus with tremendous synthesis potential of carbohydrate active enzymes and secondary metabolites.</title>
        <authorList>
            <person name="Sorensen T."/>
        </authorList>
    </citation>
    <scope>NUCLEOTIDE SEQUENCE [LARGE SCALE GENOMIC DNA]</scope>
    <source>
        <strain evidence="2 3">CBS 117206</strain>
    </source>
</reference>
<dbReference type="Proteomes" id="UP001392437">
    <property type="component" value="Unassembled WGS sequence"/>
</dbReference>
<keyword evidence="3" id="KW-1185">Reference proteome</keyword>
<evidence type="ECO:0000259" key="1">
    <source>
        <dbReference type="Pfam" id="PF13577"/>
    </source>
</evidence>
<name>A0AAW0QF15_9PEZI</name>
<proteinExistence type="predicted"/>
<dbReference type="Gene3D" id="3.10.450.50">
    <property type="match status" value="1"/>
</dbReference>
<comment type="caution">
    <text evidence="2">The sequence shown here is derived from an EMBL/GenBank/DDBJ whole genome shotgun (WGS) entry which is preliminary data.</text>
</comment>
<feature type="domain" description="SnoaL-like" evidence="1">
    <location>
        <begin position="6"/>
        <end position="115"/>
    </location>
</feature>
<evidence type="ECO:0000313" key="2">
    <source>
        <dbReference type="EMBL" id="KAK8095337.1"/>
    </source>
</evidence>
<dbReference type="AlphaFoldDB" id="A0AAW0QF15"/>
<sequence length="271" mass="31771">MFADHPDTYVEFLGGRYRGKEGVRRLYQGRFQQTFVAGRNGPVRGFLLDHLMLQDIIDVDRTGTHAWCRMRALMQAGTHKSITDTHPRGAVQWWEGGLYENEYIKENGAWKLFRYRYFPFWHADFATGWQQTRENYIPWPTKTFPEDPLGPDELVDQKMLWPDTRVVPFHYPHPVTGERASEDDLRAPHYGQDAGTGDPLFRWLCRWARGDQARGRGMSRRFCRTWCRIERSELPLLDGSTGLVGCVSMYVRCRLYTECYIPQFLYAAVLM</sequence>
<dbReference type="EMBL" id="JAQQWP010000011">
    <property type="protein sequence ID" value="KAK8095337.1"/>
    <property type="molecule type" value="Genomic_DNA"/>
</dbReference>
<organism evidence="2 3">
    <name type="scientific">Apiospora kogelbergensis</name>
    <dbReference type="NCBI Taxonomy" id="1337665"/>
    <lineage>
        <taxon>Eukaryota</taxon>
        <taxon>Fungi</taxon>
        <taxon>Dikarya</taxon>
        <taxon>Ascomycota</taxon>
        <taxon>Pezizomycotina</taxon>
        <taxon>Sordariomycetes</taxon>
        <taxon>Xylariomycetidae</taxon>
        <taxon>Amphisphaeriales</taxon>
        <taxon>Apiosporaceae</taxon>
        <taxon>Apiospora</taxon>
    </lineage>
</organism>
<gene>
    <name evidence="2" type="ORF">PG999_013359</name>
</gene>
<protein>
    <submittedName>
        <fullName evidence="2">Carotenoid oxygenase protein</fullName>
    </submittedName>
</protein>
<evidence type="ECO:0000313" key="3">
    <source>
        <dbReference type="Proteomes" id="UP001392437"/>
    </source>
</evidence>
<dbReference type="Pfam" id="PF13577">
    <property type="entry name" value="SnoaL_4"/>
    <property type="match status" value="1"/>
</dbReference>